<name>A0A1H0F6P0_9FIRM</name>
<evidence type="ECO:0000259" key="2">
    <source>
        <dbReference type="Pfam" id="PF01882"/>
    </source>
</evidence>
<evidence type="ECO:0000256" key="1">
    <source>
        <dbReference type="SAM" id="Phobius"/>
    </source>
</evidence>
<reference evidence="3 4" key="1">
    <citation type="submission" date="2016-10" db="EMBL/GenBank/DDBJ databases">
        <authorList>
            <person name="de Groot N.N."/>
        </authorList>
    </citation>
    <scope>NUCLEOTIDE SEQUENCE [LARGE SCALE GENOMIC DNA]</scope>
    <source>
        <strain evidence="3 4">CGMCC 1.5012</strain>
    </source>
</reference>
<proteinExistence type="predicted"/>
<dbReference type="OrthoDB" id="9778037at2"/>
<dbReference type="AlphaFoldDB" id="A0A1H0F6P0"/>
<evidence type="ECO:0000313" key="3">
    <source>
        <dbReference type="EMBL" id="SDN90212.1"/>
    </source>
</evidence>
<gene>
    <name evidence="3" type="ORF">SAMN05192585_13816</name>
</gene>
<protein>
    <recommendedName>
        <fullName evidence="2">DUF58 domain-containing protein</fullName>
    </recommendedName>
</protein>
<feature type="transmembrane region" description="Helical" evidence="1">
    <location>
        <begin position="7"/>
        <end position="23"/>
    </location>
</feature>
<dbReference type="STRING" id="258515.SAMN05192585_13816"/>
<dbReference type="Pfam" id="PF01882">
    <property type="entry name" value="DUF58"/>
    <property type="match status" value="1"/>
</dbReference>
<dbReference type="RefSeq" id="WP_092642684.1">
    <property type="nucleotide sequence ID" value="NZ_FNID01000038.1"/>
</dbReference>
<keyword evidence="4" id="KW-1185">Reference proteome</keyword>
<keyword evidence="1" id="KW-0472">Membrane</keyword>
<evidence type="ECO:0000313" key="4">
    <source>
        <dbReference type="Proteomes" id="UP000199182"/>
    </source>
</evidence>
<dbReference type="PANTHER" id="PTHR34351">
    <property type="entry name" value="SLR1927 PROTEIN-RELATED"/>
    <property type="match status" value="1"/>
</dbReference>
<keyword evidence="1" id="KW-1133">Transmembrane helix</keyword>
<keyword evidence="1" id="KW-0812">Transmembrane</keyword>
<accession>A0A1H0F6P0</accession>
<feature type="transmembrane region" description="Helical" evidence="1">
    <location>
        <begin position="29"/>
        <end position="50"/>
    </location>
</feature>
<dbReference type="PANTHER" id="PTHR34351:SF2">
    <property type="entry name" value="DUF58 DOMAIN-CONTAINING PROTEIN"/>
    <property type="match status" value="1"/>
</dbReference>
<dbReference type="EMBL" id="FNID01000038">
    <property type="protein sequence ID" value="SDN90212.1"/>
    <property type="molecule type" value="Genomic_DNA"/>
</dbReference>
<feature type="domain" description="DUF58" evidence="2">
    <location>
        <begin position="197"/>
        <end position="269"/>
    </location>
</feature>
<sequence>MRAIQIVFYLLLAVCLIGGLLTGERVFFIVFFAQLGVLILSVALNLWTILRFSFIQSVDREEAVKGDTINLTLSIHNDMPYPFTMMRVYMDAISEGEHTSYAFHLAPRESITFSPQLHCAYRGRFKVGMTYVDIQDVFGLTGLHFDMRKLSYYRQREVLVFPRVHDLYSLPSHSLDEKNFDGTNLRLINNGDSFAGVREYQPGDPLKRIHWKASASKNKLYTRLYEQSSQTDCLVCVDNRTCGQKGEQALMCEDTLCEAASTILYYALSHAHVVHLDTVMGDNLMDAESVRDFPKINRWLALVDFYDQSDEVNILAALAHGQNNGALYLLTMGDCQQMCDRIACENLPFETITVVGVNMARPKVTKTGERVRFIALAPGDDVAKMLEESL</sequence>
<dbReference type="Proteomes" id="UP000199182">
    <property type="component" value="Unassembled WGS sequence"/>
</dbReference>
<organism evidence="3 4">
    <name type="scientific">Acetanaerobacterium elongatum</name>
    <dbReference type="NCBI Taxonomy" id="258515"/>
    <lineage>
        <taxon>Bacteria</taxon>
        <taxon>Bacillati</taxon>
        <taxon>Bacillota</taxon>
        <taxon>Clostridia</taxon>
        <taxon>Eubacteriales</taxon>
        <taxon>Oscillospiraceae</taxon>
        <taxon>Acetanaerobacterium</taxon>
    </lineage>
</organism>
<dbReference type="InterPro" id="IPR002881">
    <property type="entry name" value="DUF58"/>
</dbReference>